<dbReference type="EMBL" id="JACEIK010001740">
    <property type="protein sequence ID" value="MCD7471883.1"/>
    <property type="molecule type" value="Genomic_DNA"/>
</dbReference>
<dbReference type="PANTHER" id="PTHR43999">
    <property type="entry name" value="DNAJ HOMOLOG SUBFAMILY C MEMBER 2"/>
    <property type="match status" value="1"/>
</dbReference>
<feature type="compositionally biased region" description="Basic and acidic residues" evidence="1">
    <location>
        <begin position="75"/>
        <end position="89"/>
    </location>
</feature>
<feature type="non-terminal residue" evidence="2">
    <location>
        <position position="1"/>
    </location>
</feature>
<dbReference type="Proteomes" id="UP000823775">
    <property type="component" value="Unassembled WGS sequence"/>
</dbReference>
<evidence type="ECO:0000313" key="2">
    <source>
        <dbReference type="EMBL" id="MCD7471883.1"/>
    </source>
</evidence>
<feature type="region of interest" description="Disordered" evidence="1">
    <location>
        <begin position="75"/>
        <end position="96"/>
    </location>
</feature>
<evidence type="ECO:0000256" key="1">
    <source>
        <dbReference type="SAM" id="MobiDB-lite"/>
    </source>
</evidence>
<keyword evidence="3" id="KW-1185">Reference proteome</keyword>
<reference evidence="2 3" key="1">
    <citation type="journal article" date="2021" name="BMC Genomics">
        <title>Datura genome reveals duplications of psychoactive alkaloid biosynthetic genes and high mutation rate following tissue culture.</title>
        <authorList>
            <person name="Rajewski A."/>
            <person name="Carter-House D."/>
            <person name="Stajich J."/>
            <person name="Litt A."/>
        </authorList>
    </citation>
    <scope>NUCLEOTIDE SEQUENCE [LARGE SCALE GENOMIC DNA]</scope>
    <source>
        <strain evidence="2">AR-01</strain>
    </source>
</reference>
<dbReference type="PANTHER" id="PTHR43999:SF1">
    <property type="entry name" value="DNAJ HOMOLOG SUBFAMILY C MEMBER 2"/>
    <property type="match status" value="1"/>
</dbReference>
<evidence type="ECO:0000313" key="3">
    <source>
        <dbReference type="Proteomes" id="UP000823775"/>
    </source>
</evidence>
<proteinExistence type="predicted"/>
<gene>
    <name evidence="2" type="ORF">HAX54_012657</name>
</gene>
<organism evidence="2 3">
    <name type="scientific">Datura stramonium</name>
    <name type="common">Jimsonweed</name>
    <name type="synonym">Common thornapple</name>
    <dbReference type="NCBI Taxonomy" id="4076"/>
    <lineage>
        <taxon>Eukaryota</taxon>
        <taxon>Viridiplantae</taxon>
        <taxon>Streptophyta</taxon>
        <taxon>Embryophyta</taxon>
        <taxon>Tracheophyta</taxon>
        <taxon>Spermatophyta</taxon>
        <taxon>Magnoliopsida</taxon>
        <taxon>eudicotyledons</taxon>
        <taxon>Gunneridae</taxon>
        <taxon>Pentapetalae</taxon>
        <taxon>asterids</taxon>
        <taxon>lamiids</taxon>
        <taxon>Solanales</taxon>
        <taxon>Solanaceae</taxon>
        <taxon>Solanoideae</taxon>
        <taxon>Datureae</taxon>
        <taxon>Datura</taxon>
    </lineage>
</organism>
<protein>
    <submittedName>
        <fullName evidence="2">Uncharacterized protein</fullName>
    </submittedName>
</protein>
<accession>A0ABS8TLN5</accession>
<sequence length="96" mass="11051">KKLKEKEKKLLQREQCHLRTLVAPVSSQHLLGLTDDDVEGLCMSLYIEQLRNLCDKVDGKGELVVSKLLREAFGHEHNPKYENKDENSKSRQYGSL</sequence>
<comment type="caution">
    <text evidence="2">The sequence shown here is derived from an EMBL/GenBank/DDBJ whole genome shotgun (WGS) entry which is preliminary data.</text>
</comment>
<name>A0ABS8TLN5_DATST</name>
<dbReference type="InterPro" id="IPR044634">
    <property type="entry name" value="Zuotin/DnaJC2"/>
</dbReference>